<proteinExistence type="predicted"/>
<gene>
    <name evidence="1" type="ORF">RYX45_19450</name>
</gene>
<evidence type="ECO:0000313" key="2">
    <source>
        <dbReference type="Proteomes" id="UP001285636"/>
    </source>
</evidence>
<organism evidence="1 2">
    <name type="scientific">Alkalihalophilus pseudofirmus</name>
    <name type="common">Bacillus pseudofirmus</name>
    <dbReference type="NCBI Taxonomy" id="79885"/>
    <lineage>
        <taxon>Bacteria</taxon>
        <taxon>Bacillati</taxon>
        <taxon>Bacillota</taxon>
        <taxon>Bacilli</taxon>
        <taxon>Bacillales</taxon>
        <taxon>Bacillaceae</taxon>
        <taxon>Alkalihalophilus</taxon>
    </lineage>
</organism>
<accession>A0AAJ2NRU3</accession>
<sequence>MFIHLGGDVIIRSKEIIAILDRDVGDMSVITKDYLKSEKERKKCTVISQDFTKSIVITDDVVYLSPVSSLTLNKRAQAVSELELQLSTEEDQVQKN</sequence>
<dbReference type="AlphaFoldDB" id="A0AAJ2NRU3"/>
<comment type="caution">
    <text evidence="1">The sequence shown here is derived from an EMBL/GenBank/DDBJ whole genome shotgun (WGS) entry which is preliminary data.</text>
</comment>
<dbReference type="Pfam" id="PF04025">
    <property type="entry name" value="RemA-like"/>
    <property type="match status" value="1"/>
</dbReference>
<protein>
    <submittedName>
        <fullName evidence="1">DUF370 domain-containing protein</fullName>
    </submittedName>
</protein>
<name>A0AAJ2NRU3_ALKPS</name>
<dbReference type="EMBL" id="JAWJAY010000011">
    <property type="protein sequence ID" value="MDV2887366.1"/>
    <property type="molecule type" value="Genomic_DNA"/>
</dbReference>
<dbReference type="RefSeq" id="WP_289235501.1">
    <property type="nucleotide sequence ID" value="NZ_CP117835.1"/>
</dbReference>
<evidence type="ECO:0000313" key="1">
    <source>
        <dbReference type="EMBL" id="MDV2887366.1"/>
    </source>
</evidence>
<dbReference type="NCBIfam" id="NF046065">
    <property type="entry name" value="MtxRegRemB"/>
    <property type="match status" value="1"/>
</dbReference>
<dbReference type="InterPro" id="IPR007169">
    <property type="entry name" value="RemA-like"/>
</dbReference>
<dbReference type="Proteomes" id="UP001285636">
    <property type="component" value="Unassembled WGS sequence"/>
</dbReference>
<reference evidence="1" key="1">
    <citation type="submission" date="2023-10" db="EMBL/GenBank/DDBJ databases">
        <title>Screening of Alkalihalophilus pseudofirmusBZ-TG-HK211 and Its Alleviation of Salt Stress on Rapeseed Growth.</title>
        <authorList>
            <person name="Zhao B."/>
            <person name="Guo T."/>
        </authorList>
    </citation>
    <scope>NUCLEOTIDE SEQUENCE</scope>
    <source>
        <strain evidence="1">BZ-TG-HK211</strain>
    </source>
</reference>